<gene>
    <name evidence="4" type="ORF">NA8A_02565</name>
</gene>
<evidence type="ECO:0000256" key="2">
    <source>
        <dbReference type="SAM" id="SignalP"/>
    </source>
</evidence>
<organism evidence="4 5">
    <name type="scientific">Nitratireductor indicus C115</name>
    <dbReference type="NCBI Taxonomy" id="1231190"/>
    <lineage>
        <taxon>Bacteria</taxon>
        <taxon>Pseudomonadati</taxon>
        <taxon>Pseudomonadota</taxon>
        <taxon>Alphaproteobacteria</taxon>
        <taxon>Hyphomicrobiales</taxon>
        <taxon>Phyllobacteriaceae</taxon>
        <taxon>Nitratireductor</taxon>
    </lineage>
</organism>
<evidence type="ECO:0000259" key="3">
    <source>
        <dbReference type="Pfam" id="PF19116"/>
    </source>
</evidence>
<feature type="non-terminal residue" evidence="4">
    <location>
        <position position="958"/>
    </location>
</feature>
<protein>
    <submittedName>
        <fullName evidence="4">Hemolysin-type calcium-binding repeat-containing protein</fullName>
    </submittedName>
</protein>
<dbReference type="EMBL" id="AMSI01000001">
    <property type="protein sequence ID" value="EKF44589.1"/>
    <property type="molecule type" value="Genomic_DNA"/>
</dbReference>
<evidence type="ECO:0000256" key="1">
    <source>
        <dbReference type="SAM" id="MobiDB-lite"/>
    </source>
</evidence>
<name>K2P3L4_9HYPH</name>
<feature type="domain" description="DUF5801" evidence="3">
    <location>
        <begin position="546"/>
        <end position="701"/>
    </location>
</feature>
<evidence type="ECO:0000313" key="5">
    <source>
        <dbReference type="Proteomes" id="UP000007374"/>
    </source>
</evidence>
<proteinExistence type="predicted"/>
<dbReference type="eggNOG" id="COG2931">
    <property type="taxonomic scope" value="Bacteria"/>
</dbReference>
<dbReference type="InterPro" id="IPR043824">
    <property type="entry name" value="DUF5801"/>
</dbReference>
<feature type="signal peptide" evidence="2">
    <location>
        <begin position="1"/>
        <end position="21"/>
    </location>
</feature>
<sequence length="958" mass="96233">MPAQFLRVVLSTSTIVGVVMANEDFTSAAQEQGIASGEAASGHSDQGISSPSVMAQAATGEPVPVDPVTGKPVAQPEAPVQAAPVPSTVSADANNVVHLPQGVSIDQIGVDGDNLVLVQPDGTSITILNAALKVPTFLIGDVEIPQVALTAALEANGINVAAGPDGSLTVVSSASQSAGGNFGLGAPDIGAAGPVIDLLPPTALQFGRLERPELFPSVRGNDLPELSITPLPGIVNESALDTSGAMGSGGGTTTATGAINVDPGDDGLGSLVVTNYNGQSVDVTNGGTIDGEYGTLTIIRAPDGTYSFEYDITDNTIDHSGVGQVGADDVVNDDFIITLTDGNGDSVSDDLTIIITDDGPAIDLVAIEDAAVVLDETDNDADDGDVGGLLANVTVPGSALFTETAVPGADGEQSKIYSLVLNDGSTGLTDTASGEAVILVRDGDDIVGQTENGGAEVFRISVDTNSGAVTVSQSRALFHDQNPGSDAEAHDESLTPEVMNSGLVSLNVVLTDGDGDTASATAELGSLIRFEDDGPSIEPSGATLPTLVTDDTDITDTTGPVSFAGLFTHDFGADGFKDADDNDAADADAISYALSLKNGNGTDSGLVDTLSGDAILLRVDGNGDIEGYLAGDAGTVAFKIDIDPDTGDVTLTQNRSVVHDDASDPVETGGSAAVMSSDVITLTATITDGDGDQDTASVDIGGAFAFEDDGPSIEPSGATLPTLVTDDTDITDTTGPVSFAGLFTHDFGADSFKDADDNDAADADAISYALSLKGGNGTDSGLVDTLSGDAILLRVDGNGDIEGYLAGDTGTVAFKIDIDPDTGDVTLTQNRSVVHDDASDPVETGGSAAVMSSDVITLTATITDGDGDQDTASVDIGGAFAFEDDGPSIEPSGATLPTLVTDDTDITDTTGPVSFAGLFTHDFGADSFKDADDNDAADADAISYALSLKGGNGTDSGL</sequence>
<feature type="chain" id="PRO_5003865135" evidence="2">
    <location>
        <begin position="22"/>
        <end position="958"/>
    </location>
</feature>
<dbReference type="AlphaFoldDB" id="K2P3L4"/>
<reference evidence="4 5" key="1">
    <citation type="journal article" date="2012" name="J. Bacteriol.">
        <title>Genome Sequence of Nitratireductor indicus Type Strain C115.</title>
        <authorList>
            <person name="Lai Q."/>
            <person name="Li G."/>
            <person name="Yu Z."/>
            <person name="Shao Z."/>
        </authorList>
    </citation>
    <scope>NUCLEOTIDE SEQUENCE [LARGE SCALE GENOMIC DNA]</scope>
    <source>
        <strain evidence="4 5">C115</strain>
    </source>
</reference>
<feature type="domain" description="DUF5801" evidence="3">
    <location>
        <begin position="722"/>
        <end position="877"/>
    </location>
</feature>
<feature type="region of interest" description="Disordered" evidence="1">
    <location>
        <begin position="32"/>
        <end position="62"/>
    </location>
</feature>
<accession>K2P3L4</accession>
<dbReference type="Pfam" id="PF19116">
    <property type="entry name" value="DUF5801"/>
    <property type="match status" value="3"/>
</dbReference>
<dbReference type="Proteomes" id="UP000007374">
    <property type="component" value="Unassembled WGS sequence"/>
</dbReference>
<evidence type="ECO:0000313" key="4">
    <source>
        <dbReference type="EMBL" id="EKF44589.1"/>
    </source>
</evidence>
<feature type="compositionally biased region" description="Polar residues" evidence="1">
    <location>
        <begin position="43"/>
        <end position="53"/>
    </location>
</feature>
<keyword evidence="2" id="KW-0732">Signal</keyword>
<comment type="caution">
    <text evidence="4">The sequence shown here is derived from an EMBL/GenBank/DDBJ whole genome shotgun (WGS) entry which is preliminary data.</text>
</comment>
<keyword evidence="5" id="KW-1185">Reference proteome</keyword>
<feature type="domain" description="DUF5801" evidence="3">
    <location>
        <begin position="372"/>
        <end position="525"/>
    </location>
</feature>